<feature type="signal peptide" evidence="1">
    <location>
        <begin position="1"/>
        <end position="31"/>
    </location>
</feature>
<dbReference type="KEGG" id="cvn:111101618"/>
<sequence length="149" mass="16558">MLAVGMPRGKRILVMVLVLGCLDVFQNKTKGQGNRCDGGNGCCAGYTWNEQLKTCEKCDLGYYGIDCDKPCQYPYYGENCDGSVPAQKKGVTFPLAVGVQTTRTAQRIQSRVIIVLLVDLWNFQFHTKTSTNMDISFKFTNKISILLSP</sequence>
<keyword evidence="2" id="KW-1185">Reference proteome</keyword>
<evidence type="ECO:0000256" key="1">
    <source>
        <dbReference type="SAM" id="SignalP"/>
    </source>
</evidence>
<accession>A0A8B8AEP4</accession>
<feature type="chain" id="PRO_5034293738" evidence="1">
    <location>
        <begin position="32"/>
        <end position="149"/>
    </location>
</feature>
<evidence type="ECO:0000313" key="3">
    <source>
        <dbReference type="RefSeq" id="XP_022289881.1"/>
    </source>
</evidence>
<dbReference type="OrthoDB" id="6207796at2759"/>
<name>A0A8B8AEP4_CRAVI</name>
<dbReference type="GeneID" id="111101618"/>
<dbReference type="RefSeq" id="XP_022289881.1">
    <property type="nucleotide sequence ID" value="XM_022434173.1"/>
</dbReference>
<dbReference type="AlphaFoldDB" id="A0A8B8AEP4"/>
<keyword evidence="1" id="KW-0732">Signal</keyword>
<evidence type="ECO:0000313" key="2">
    <source>
        <dbReference type="Proteomes" id="UP000694844"/>
    </source>
</evidence>
<gene>
    <name evidence="3" type="primary">LOC111101618</name>
</gene>
<protein>
    <submittedName>
        <fullName evidence="3">Uncharacterized protein LOC111101618</fullName>
    </submittedName>
</protein>
<proteinExistence type="predicted"/>
<reference evidence="3" key="1">
    <citation type="submission" date="2025-08" db="UniProtKB">
        <authorList>
            <consortium name="RefSeq"/>
        </authorList>
    </citation>
    <scope>IDENTIFICATION</scope>
    <source>
        <tissue evidence="3">Whole sample</tissue>
    </source>
</reference>
<organism evidence="2 3">
    <name type="scientific">Crassostrea virginica</name>
    <name type="common">Eastern oyster</name>
    <dbReference type="NCBI Taxonomy" id="6565"/>
    <lineage>
        <taxon>Eukaryota</taxon>
        <taxon>Metazoa</taxon>
        <taxon>Spiralia</taxon>
        <taxon>Lophotrochozoa</taxon>
        <taxon>Mollusca</taxon>
        <taxon>Bivalvia</taxon>
        <taxon>Autobranchia</taxon>
        <taxon>Pteriomorphia</taxon>
        <taxon>Ostreida</taxon>
        <taxon>Ostreoidea</taxon>
        <taxon>Ostreidae</taxon>
        <taxon>Crassostrea</taxon>
    </lineage>
</organism>
<dbReference type="Proteomes" id="UP000694844">
    <property type="component" value="Chromosome 6"/>
</dbReference>